<evidence type="ECO:0000313" key="1">
    <source>
        <dbReference type="EMBL" id="PNF35562.1"/>
    </source>
</evidence>
<dbReference type="AlphaFoldDB" id="A0A2J7R400"/>
<protein>
    <recommendedName>
        <fullName evidence="3">Reverse transcriptase domain-containing protein</fullName>
    </recommendedName>
</protein>
<dbReference type="InterPro" id="IPR036691">
    <property type="entry name" value="Endo/exonu/phosph_ase_sf"/>
</dbReference>
<organism evidence="1 2">
    <name type="scientific">Cryptotermes secundus</name>
    <dbReference type="NCBI Taxonomy" id="105785"/>
    <lineage>
        <taxon>Eukaryota</taxon>
        <taxon>Metazoa</taxon>
        <taxon>Ecdysozoa</taxon>
        <taxon>Arthropoda</taxon>
        <taxon>Hexapoda</taxon>
        <taxon>Insecta</taxon>
        <taxon>Pterygota</taxon>
        <taxon>Neoptera</taxon>
        <taxon>Polyneoptera</taxon>
        <taxon>Dictyoptera</taxon>
        <taxon>Blattodea</taxon>
        <taxon>Blattoidea</taxon>
        <taxon>Termitoidae</taxon>
        <taxon>Kalotermitidae</taxon>
        <taxon>Cryptotermitinae</taxon>
        <taxon>Cryptotermes</taxon>
    </lineage>
</organism>
<dbReference type="Proteomes" id="UP000235965">
    <property type="component" value="Unassembled WGS sequence"/>
</dbReference>
<reference evidence="1 2" key="1">
    <citation type="submission" date="2017-12" db="EMBL/GenBank/DDBJ databases">
        <title>Hemimetabolous genomes reveal molecular basis of termite eusociality.</title>
        <authorList>
            <person name="Harrison M.C."/>
            <person name="Jongepier E."/>
            <person name="Robertson H.M."/>
            <person name="Arning N."/>
            <person name="Bitard-Feildel T."/>
            <person name="Chao H."/>
            <person name="Childers C.P."/>
            <person name="Dinh H."/>
            <person name="Doddapaneni H."/>
            <person name="Dugan S."/>
            <person name="Gowin J."/>
            <person name="Greiner C."/>
            <person name="Han Y."/>
            <person name="Hu H."/>
            <person name="Hughes D.S.T."/>
            <person name="Huylmans A.-K."/>
            <person name="Kemena C."/>
            <person name="Kremer L.P.M."/>
            <person name="Lee S.L."/>
            <person name="Lopez-Ezquerra A."/>
            <person name="Mallet L."/>
            <person name="Monroy-Kuhn J.M."/>
            <person name="Moser A."/>
            <person name="Murali S.C."/>
            <person name="Muzny D.M."/>
            <person name="Otani S."/>
            <person name="Piulachs M.-D."/>
            <person name="Poelchau M."/>
            <person name="Qu J."/>
            <person name="Schaub F."/>
            <person name="Wada-Katsumata A."/>
            <person name="Worley K.C."/>
            <person name="Xie Q."/>
            <person name="Ylla G."/>
            <person name="Poulsen M."/>
            <person name="Gibbs R.A."/>
            <person name="Schal C."/>
            <person name="Richards S."/>
            <person name="Belles X."/>
            <person name="Korb J."/>
            <person name="Bornberg-Bauer E."/>
        </authorList>
    </citation>
    <scope>NUCLEOTIDE SEQUENCE [LARGE SCALE GENOMIC DNA]</scope>
    <source>
        <tissue evidence="1">Whole body</tissue>
    </source>
</reference>
<accession>A0A2J7R400</accession>
<proteinExistence type="predicted"/>
<dbReference type="STRING" id="105785.A0A2J7R400"/>
<gene>
    <name evidence="1" type="ORF">B7P43_G03720</name>
</gene>
<dbReference type="EMBL" id="NEVH01007817">
    <property type="protein sequence ID" value="PNF35562.1"/>
    <property type="molecule type" value="Genomic_DNA"/>
</dbReference>
<evidence type="ECO:0000313" key="2">
    <source>
        <dbReference type="Proteomes" id="UP000235965"/>
    </source>
</evidence>
<dbReference type="Gene3D" id="3.60.10.10">
    <property type="entry name" value="Endonuclease/exonuclease/phosphatase"/>
    <property type="match status" value="1"/>
</dbReference>
<sequence>MGPCDFWLFPRLKTPLKSFVNDRLSYITLKGRWCDIIVMNVDAPTEDKKKPEHVFDNFPKHQMKILLRDFTAKVGREDIFKQTIGNESLHEISNDNGDRVVNFATSKNLTVKSTMFPHRNFHKFTWTSPDGKSIWHKGKLPNQWKESIIVPVHKKGDKTDRSNVVF</sequence>
<keyword evidence="2" id="KW-1185">Reference proteome</keyword>
<evidence type="ECO:0008006" key="3">
    <source>
        <dbReference type="Google" id="ProtNLM"/>
    </source>
</evidence>
<dbReference type="InParanoid" id="A0A2J7R400"/>
<comment type="caution">
    <text evidence="1">The sequence shown here is derived from an EMBL/GenBank/DDBJ whole genome shotgun (WGS) entry which is preliminary data.</text>
</comment>
<name>A0A2J7R400_9NEOP</name>